<dbReference type="RefSeq" id="XP_009161892.1">
    <property type="nucleotide sequence ID" value="XM_009163628.1"/>
</dbReference>
<reference evidence="2 3" key="2">
    <citation type="journal article" date="2012" name="Proc. Natl. Acad. Sci. U.S.A.">
        <title>Gain and loss of multiple functionally related, horizontally transferred genes in the reduced genomes of two microsporidian parasites.</title>
        <authorList>
            <person name="Pombert J.-F."/>
            <person name="Selman M."/>
            <person name="Burki F."/>
            <person name="Bardell F.T."/>
            <person name="Farinelli L."/>
            <person name="Solter L.F."/>
            <person name="Whitman D.W."/>
            <person name="Weiss L.M."/>
            <person name="Corradi N."/>
            <person name="Keeling P.J."/>
        </authorList>
    </citation>
    <scope>NUCLEOTIDE SEQUENCE [LARGE SCALE GENOMIC DNA]</scope>
    <source>
        <strain evidence="2 3">ATCC 50506</strain>
    </source>
</reference>
<sequence length="68" mass="8134">MASGQRDREDTLYESTFYEKKNNEEQRKNNGNSHYFLTKLQLNFKSIFEGGKRFHSVENMHQNEETNS</sequence>
<gene>
    <name evidence="2" type="ORF">Eint_090435</name>
</gene>
<dbReference type="GeneID" id="20314082"/>
<organism evidence="2 3">
    <name type="scientific">Encephalitozoon intestinalis (strain ATCC 50506)</name>
    <name type="common">Microsporidian parasite</name>
    <name type="synonym">Septata intestinalis</name>
    <dbReference type="NCBI Taxonomy" id="876142"/>
    <lineage>
        <taxon>Eukaryota</taxon>
        <taxon>Fungi</taxon>
        <taxon>Fungi incertae sedis</taxon>
        <taxon>Microsporidia</taxon>
        <taxon>Unikaryonidae</taxon>
        <taxon>Encephalitozoon</taxon>
    </lineage>
</organism>
<evidence type="ECO:0000256" key="1">
    <source>
        <dbReference type="SAM" id="MobiDB-lite"/>
    </source>
</evidence>
<evidence type="ECO:0000313" key="2">
    <source>
        <dbReference type="EMBL" id="AHL30147.1"/>
    </source>
</evidence>
<dbReference type="KEGG" id="ein:Eint_090435"/>
<dbReference type="Proteomes" id="UP000002313">
    <property type="component" value="Chromosome IX"/>
</dbReference>
<accession>W8P9D1</accession>
<evidence type="ECO:0000313" key="3">
    <source>
        <dbReference type="Proteomes" id="UP000002313"/>
    </source>
</evidence>
<dbReference type="VEuPathDB" id="MicrosporidiaDB:Eint_090435"/>
<dbReference type="EMBL" id="CP001950">
    <property type="protein sequence ID" value="AHL30147.1"/>
    <property type="molecule type" value="Genomic_DNA"/>
</dbReference>
<protein>
    <submittedName>
        <fullName evidence="2">Uncharacterized protein</fullName>
    </submittedName>
</protein>
<feature type="region of interest" description="Disordered" evidence="1">
    <location>
        <begin position="1"/>
        <end position="32"/>
    </location>
</feature>
<keyword evidence="3" id="KW-1185">Reference proteome</keyword>
<dbReference type="HOGENOM" id="CLU_2849674_0_0_1"/>
<dbReference type="OrthoDB" id="10455555at2759"/>
<feature type="compositionally biased region" description="Basic and acidic residues" evidence="1">
    <location>
        <begin position="1"/>
        <end position="28"/>
    </location>
</feature>
<name>W8P9D1_ENCIT</name>
<reference evidence="2 3" key="1">
    <citation type="journal article" date="2010" name="Nat. Commun.">
        <title>The complete sequence of the smallest known nuclear genome from the microsporidian Encephalitozoon intestinalis.</title>
        <authorList>
            <person name="Corradi N."/>
            <person name="Pombert J.-F."/>
            <person name="Farinelli L."/>
            <person name="Didier E.S."/>
            <person name="Keeling P.J."/>
        </authorList>
    </citation>
    <scope>NUCLEOTIDE SEQUENCE [LARGE SCALE GENOMIC DNA]</scope>
    <source>
        <strain evidence="2 3">ATCC 50506</strain>
    </source>
</reference>
<dbReference type="AlphaFoldDB" id="W8P9D1"/>
<proteinExistence type="predicted"/>